<evidence type="ECO:0000313" key="3">
    <source>
        <dbReference type="Proteomes" id="UP000092024"/>
    </source>
</evidence>
<comment type="caution">
    <text evidence="2">The sequence shown here is derived from an EMBL/GenBank/DDBJ whole genome shotgun (WGS) entry which is preliminary data.</text>
</comment>
<sequence>MEALAILKEETRAYKAQSYVDLKADFAFKQMFGQEESRTILLAFLNALLDFEQQGYAQIASVDILNNEIEREHREDKKAVLDLLARTDDGTLIHIELQLIGVPHMASRQLYYWSRIYTKQLEKGRPYADLKRTISILISNADLLPQTGFYHSRFGLYEQKQHFLLTDKLEIHVIELQKLLKAANAGQADPWTQAEIRWLLMLAAVQGGEMQPQLLNELEAIALKNDTNLQEALERWESMSRDPKVWGQYEMWHKAMMDDAAYKAEMEMLHQEKKRLETERESLKSETELLKSETESLKSETESLKSEAESLKSETESLKSETESLKSETESLKSEAESLKSETESLVLEKELIKQQLIDTGRRLLDSGFSIEEASRITGLSSEDLV</sequence>
<name>A0A1A5YF59_9BACL</name>
<dbReference type="STRING" id="1844972.A7K91_12105"/>
<accession>A0A1A5YF59</accession>
<organism evidence="2 3">
    <name type="scientific">Paenibacillus oryzae</name>
    <dbReference type="NCBI Taxonomy" id="1844972"/>
    <lineage>
        <taxon>Bacteria</taxon>
        <taxon>Bacillati</taxon>
        <taxon>Bacillota</taxon>
        <taxon>Bacilli</taxon>
        <taxon>Bacillales</taxon>
        <taxon>Paenibacillaceae</taxon>
        <taxon>Paenibacillus</taxon>
    </lineage>
</organism>
<dbReference type="InterPro" id="IPR010106">
    <property type="entry name" value="RpnA"/>
</dbReference>
<proteinExistence type="predicted"/>
<evidence type="ECO:0000313" key="2">
    <source>
        <dbReference type="EMBL" id="OBR64266.1"/>
    </source>
</evidence>
<dbReference type="RefSeq" id="WP_068684762.1">
    <property type="nucleotide sequence ID" value="NZ_LYPA01000065.1"/>
</dbReference>
<feature type="region of interest" description="Disordered" evidence="1">
    <location>
        <begin position="274"/>
        <end position="345"/>
    </location>
</feature>
<dbReference type="PANTHER" id="PTHR41317:SF1">
    <property type="entry name" value="PD-(D_E)XK NUCLEASE FAMILY TRANSPOSASE"/>
    <property type="match status" value="1"/>
</dbReference>
<keyword evidence="3" id="KW-1185">Reference proteome</keyword>
<dbReference type="NCBIfam" id="TIGR01784">
    <property type="entry name" value="T_den_put_tspse"/>
    <property type="match status" value="1"/>
</dbReference>
<evidence type="ECO:0000256" key="1">
    <source>
        <dbReference type="SAM" id="MobiDB-lite"/>
    </source>
</evidence>
<evidence type="ECO:0008006" key="4">
    <source>
        <dbReference type="Google" id="ProtNLM"/>
    </source>
</evidence>
<dbReference type="Proteomes" id="UP000092024">
    <property type="component" value="Unassembled WGS sequence"/>
</dbReference>
<protein>
    <recommendedName>
        <fullName evidence="4">Transposase</fullName>
    </recommendedName>
</protein>
<dbReference type="EMBL" id="LYPA01000065">
    <property type="protein sequence ID" value="OBR64266.1"/>
    <property type="molecule type" value="Genomic_DNA"/>
</dbReference>
<reference evidence="2 3" key="1">
    <citation type="submission" date="2016-05" db="EMBL/GenBank/DDBJ databases">
        <title>Paenibacillus oryzae. sp. nov., isolated from the rice root.</title>
        <authorList>
            <person name="Zhang J."/>
            <person name="Zhang X."/>
        </authorList>
    </citation>
    <scope>NUCLEOTIDE SEQUENCE [LARGE SCALE GENOMIC DNA]</scope>
    <source>
        <strain evidence="2 3">1DrF-4</strain>
    </source>
</reference>
<gene>
    <name evidence="2" type="ORF">A7K91_12105</name>
</gene>
<dbReference type="Gene3D" id="6.10.250.3110">
    <property type="match status" value="1"/>
</dbReference>
<dbReference type="PANTHER" id="PTHR41317">
    <property type="entry name" value="PD-(D_E)XK NUCLEASE FAMILY TRANSPOSASE"/>
    <property type="match status" value="1"/>
</dbReference>
<dbReference type="Pfam" id="PF12784">
    <property type="entry name" value="PDDEXK_2"/>
    <property type="match status" value="1"/>
</dbReference>
<dbReference type="AlphaFoldDB" id="A0A1A5YF59"/>